<sequence length="727" mass="80477">MGVVRWNSAASTSSLLLVAVVFYVAQLSRTVHAANDCSTSQFRCAAGDKCIPLTWHCDSDTDCPDGSDEVGCEKRTCSQTEFRCKNGNCIPSRWQCDNENDCEDKSDEDVVTCSNKTCSEEQFTCKSQECIPITWRCDGQEDCVDGSDEKDECLAATCTHEEFSCNNGKCITKRWVCDQDDDCGDGSDEKGCANVTCSSAEFMCSNGRCIPDRWHCDGDIDCLDGSDERNCPTTGRPSPCKVREFQCANGVDCIHTSWQCDGDPDCPDESDEANCTNTCRPDQFQCRNLHCIPGLLECNGKVECPDRSDEDHCNTTVNHCNPDTEFDCGGNHCIPKHLVCDGKNDCGAFEDEPRELCHKNECSTGHSGCSDICKDDPIGFHCECHPGFKLTEDNKTCDDVDECLIPGSCSQKCTNYKGGYKCECIEGYVPEPRDRHRCKAKGEWYPLAFFGGASSVYVQTRTLGFRCFARGLHRSVSYLKCTGTVIWSDTVKEEISSAPIDTGAPTKVIINEDLHDWLYWTDWESEVINKVNKFTGANLTGLANGVYSPMDIHVYHSYKQPQGENHCKPTNGQCSHLCLPAPTISPHSAKFSCACPNKMELQEDGHNCRIVETLVSTTLRPSTVAAVTDETVVYNASHNEVSAQPSVGHRDLLGKLDTGKLAGIVIGIGYVVYRQCLRRNITSMNFDNPVYRKTTEDQFSLEKNQYQPARSYPPVSTIFLSFIPLAS</sequence>
<accession>A0AC60QN86</accession>
<organism evidence="1 2">
    <name type="scientific">Ixodes persulcatus</name>
    <name type="common">Taiga tick</name>
    <dbReference type="NCBI Taxonomy" id="34615"/>
    <lineage>
        <taxon>Eukaryota</taxon>
        <taxon>Metazoa</taxon>
        <taxon>Ecdysozoa</taxon>
        <taxon>Arthropoda</taxon>
        <taxon>Chelicerata</taxon>
        <taxon>Arachnida</taxon>
        <taxon>Acari</taxon>
        <taxon>Parasitiformes</taxon>
        <taxon>Ixodida</taxon>
        <taxon>Ixodoidea</taxon>
        <taxon>Ixodidae</taxon>
        <taxon>Ixodinae</taxon>
        <taxon>Ixodes</taxon>
    </lineage>
</organism>
<evidence type="ECO:0000313" key="2">
    <source>
        <dbReference type="Proteomes" id="UP000805193"/>
    </source>
</evidence>
<dbReference type="EMBL" id="JABSTQ010007442">
    <property type="protein sequence ID" value="KAG0435715.1"/>
    <property type="molecule type" value="Genomic_DNA"/>
</dbReference>
<reference evidence="1 2" key="1">
    <citation type="journal article" date="2020" name="Cell">
        <title>Large-Scale Comparative Analyses of Tick Genomes Elucidate Their Genetic Diversity and Vector Capacities.</title>
        <authorList>
            <consortium name="Tick Genome and Microbiome Consortium (TIGMIC)"/>
            <person name="Jia N."/>
            <person name="Wang J."/>
            <person name="Shi W."/>
            <person name="Du L."/>
            <person name="Sun Y."/>
            <person name="Zhan W."/>
            <person name="Jiang J.F."/>
            <person name="Wang Q."/>
            <person name="Zhang B."/>
            <person name="Ji P."/>
            <person name="Bell-Sakyi L."/>
            <person name="Cui X.M."/>
            <person name="Yuan T.T."/>
            <person name="Jiang B.G."/>
            <person name="Yang W.F."/>
            <person name="Lam T.T."/>
            <person name="Chang Q.C."/>
            <person name="Ding S.J."/>
            <person name="Wang X.J."/>
            <person name="Zhu J.G."/>
            <person name="Ruan X.D."/>
            <person name="Zhao L."/>
            <person name="Wei J.T."/>
            <person name="Ye R.Z."/>
            <person name="Que T.C."/>
            <person name="Du C.H."/>
            <person name="Zhou Y.H."/>
            <person name="Cheng J.X."/>
            <person name="Dai P.F."/>
            <person name="Guo W.B."/>
            <person name="Han X.H."/>
            <person name="Huang E.J."/>
            <person name="Li L.F."/>
            <person name="Wei W."/>
            <person name="Gao Y.C."/>
            <person name="Liu J.Z."/>
            <person name="Shao H.Z."/>
            <person name="Wang X."/>
            <person name="Wang C.C."/>
            <person name="Yang T.C."/>
            <person name="Huo Q.B."/>
            <person name="Li W."/>
            <person name="Chen H.Y."/>
            <person name="Chen S.E."/>
            <person name="Zhou L.G."/>
            <person name="Ni X.B."/>
            <person name="Tian J.H."/>
            <person name="Sheng Y."/>
            <person name="Liu T."/>
            <person name="Pan Y.S."/>
            <person name="Xia L.Y."/>
            <person name="Li J."/>
            <person name="Zhao F."/>
            <person name="Cao W.C."/>
        </authorList>
    </citation>
    <scope>NUCLEOTIDE SEQUENCE [LARGE SCALE GENOMIC DNA]</scope>
    <source>
        <strain evidence="1">Iper-2018</strain>
    </source>
</reference>
<comment type="caution">
    <text evidence="1">The sequence shown here is derived from an EMBL/GenBank/DDBJ whole genome shotgun (WGS) entry which is preliminary data.</text>
</comment>
<evidence type="ECO:0000313" key="1">
    <source>
        <dbReference type="EMBL" id="KAG0435715.1"/>
    </source>
</evidence>
<keyword evidence="2" id="KW-1185">Reference proteome</keyword>
<protein>
    <submittedName>
        <fullName evidence="1">Uncharacterized protein</fullName>
    </submittedName>
</protein>
<name>A0AC60QN86_IXOPE</name>
<dbReference type="Proteomes" id="UP000805193">
    <property type="component" value="Unassembled WGS sequence"/>
</dbReference>
<proteinExistence type="predicted"/>
<gene>
    <name evidence="1" type="ORF">HPB47_018353</name>
</gene>